<evidence type="ECO:0000256" key="10">
    <source>
        <dbReference type="ARBA" id="ARBA00022777"/>
    </source>
</evidence>
<dbReference type="EMBL" id="CP014578">
    <property type="protein sequence ID" value="ANB71140.1"/>
    <property type="molecule type" value="Genomic_DNA"/>
</dbReference>
<keyword evidence="10" id="KW-0418">Kinase</keyword>
<dbReference type="STRING" id="1804984.AYM40_01270"/>
<keyword evidence="14 17" id="KW-0472">Membrane</keyword>
<dbReference type="PRINTS" id="PR00344">
    <property type="entry name" value="BCTRLSENSOR"/>
</dbReference>
<keyword evidence="12 17" id="KW-1133">Transmembrane helix</keyword>
<comment type="subcellular location">
    <subcellularLocation>
        <location evidence="2">Cell inner membrane</location>
        <topology evidence="2">Multi-pass membrane protein</topology>
    </subcellularLocation>
</comment>
<evidence type="ECO:0000256" key="12">
    <source>
        <dbReference type="ARBA" id="ARBA00022989"/>
    </source>
</evidence>
<feature type="transmembrane region" description="Helical" evidence="17">
    <location>
        <begin position="43"/>
        <end position="65"/>
    </location>
</feature>
<dbReference type="Gene3D" id="3.30.565.10">
    <property type="entry name" value="Histidine kinase-like ATPase, C-terminal domain"/>
    <property type="match status" value="1"/>
</dbReference>
<dbReference type="SUPFAM" id="SSF103190">
    <property type="entry name" value="Sensory domain-like"/>
    <property type="match status" value="1"/>
</dbReference>
<evidence type="ECO:0000313" key="20">
    <source>
        <dbReference type="Proteomes" id="UP000076852"/>
    </source>
</evidence>
<dbReference type="RefSeq" id="WP_063494627.1">
    <property type="nucleotide sequence ID" value="NZ_CP014578.1"/>
</dbReference>
<evidence type="ECO:0000313" key="19">
    <source>
        <dbReference type="EMBL" id="ANB71140.1"/>
    </source>
</evidence>
<evidence type="ECO:0000256" key="4">
    <source>
        <dbReference type="ARBA" id="ARBA00022475"/>
    </source>
</evidence>
<feature type="domain" description="Histidine kinase" evidence="18">
    <location>
        <begin position="426"/>
        <end position="652"/>
    </location>
</feature>
<keyword evidence="6" id="KW-0597">Phosphoprotein</keyword>
<dbReference type="InterPro" id="IPR017055">
    <property type="entry name" value="Sig_transdc_His_kinase_DctB"/>
</dbReference>
<gene>
    <name evidence="19" type="ORF">AYM40_01270</name>
</gene>
<evidence type="ECO:0000256" key="11">
    <source>
        <dbReference type="ARBA" id="ARBA00022840"/>
    </source>
</evidence>
<evidence type="ECO:0000256" key="2">
    <source>
        <dbReference type="ARBA" id="ARBA00004429"/>
    </source>
</evidence>
<dbReference type="Pfam" id="PF02518">
    <property type="entry name" value="HATPase_c"/>
    <property type="match status" value="1"/>
</dbReference>
<keyword evidence="13" id="KW-0902">Two-component regulatory system</keyword>
<evidence type="ECO:0000256" key="16">
    <source>
        <dbReference type="SAM" id="Coils"/>
    </source>
</evidence>
<dbReference type="Proteomes" id="UP000076852">
    <property type="component" value="Chromosome 1"/>
</dbReference>
<dbReference type="OrthoDB" id="9772100at2"/>
<evidence type="ECO:0000256" key="3">
    <source>
        <dbReference type="ARBA" id="ARBA00012438"/>
    </source>
</evidence>
<evidence type="ECO:0000256" key="9">
    <source>
        <dbReference type="ARBA" id="ARBA00022741"/>
    </source>
</evidence>
<dbReference type="EC" id="2.7.13.3" evidence="3"/>
<protein>
    <recommendedName>
        <fullName evidence="15">C4-dicarboxylate transport sensor protein DctB</fullName>
        <ecNumber evidence="3">2.7.13.3</ecNumber>
    </recommendedName>
</protein>
<evidence type="ECO:0000256" key="7">
    <source>
        <dbReference type="ARBA" id="ARBA00022679"/>
    </source>
</evidence>
<evidence type="ECO:0000256" key="13">
    <source>
        <dbReference type="ARBA" id="ARBA00023012"/>
    </source>
</evidence>
<dbReference type="SUPFAM" id="SSF47384">
    <property type="entry name" value="Homodimeric domain of signal transducing histidine kinase"/>
    <property type="match status" value="1"/>
</dbReference>
<evidence type="ECO:0000256" key="1">
    <source>
        <dbReference type="ARBA" id="ARBA00000085"/>
    </source>
</evidence>
<dbReference type="Gene3D" id="6.10.250.3020">
    <property type="match status" value="1"/>
</dbReference>
<keyword evidence="20" id="KW-1185">Reference proteome</keyword>
<dbReference type="SMART" id="SM00388">
    <property type="entry name" value="HisKA"/>
    <property type="match status" value="1"/>
</dbReference>
<evidence type="ECO:0000256" key="6">
    <source>
        <dbReference type="ARBA" id="ARBA00022553"/>
    </source>
</evidence>
<proteinExistence type="predicted"/>
<dbReference type="InterPro" id="IPR036890">
    <property type="entry name" value="HATPase_C_sf"/>
</dbReference>
<name>A0A160FGE3_9BURK</name>
<dbReference type="PROSITE" id="PS50109">
    <property type="entry name" value="HIS_KIN"/>
    <property type="match status" value="1"/>
</dbReference>
<dbReference type="Gene3D" id="1.10.287.130">
    <property type="match status" value="1"/>
</dbReference>
<keyword evidence="4" id="KW-1003">Cell membrane</keyword>
<evidence type="ECO:0000256" key="5">
    <source>
        <dbReference type="ARBA" id="ARBA00022519"/>
    </source>
</evidence>
<keyword evidence="11" id="KW-0067">ATP-binding</keyword>
<evidence type="ECO:0000259" key="18">
    <source>
        <dbReference type="PROSITE" id="PS50109"/>
    </source>
</evidence>
<keyword evidence="9" id="KW-0547">Nucleotide-binding</keyword>
<dbReference type="InterPro" id="IPR005467">
    <property type="entry name" value="His_kinase_dom"/>
</dbReference>
<dbReference type="KEGG" id="buz:AYM40_01270"/>
<accession>A0A160FGE3</accession>
<dbReference type="InterPro" id="IPR003594">
    <property type="entry name" value="HATPase_dom"/>
</dbReference>
<dbReference type="FunFam" id="1.10.287.130:FF:000049">
    <property type="entry name" value="C4-dicarboxylate transport sensor protein DctB"/>
    <property type="match status" value="1"/>
</dbReference>
<dbReference type="InterPro" id="IPR029151">
    <property type="entry name" value="Sensor-like_sf"/>
</dbReference>
<comment type="catalytic activity">
    <reaction evidence="1">
        <text>ATP + protein L-histidine = ADP + protein N-phospho-L-histidine.</text>
        <dbReference type="EC" id="2.7.13.3"/>
    </reaction>
</comment>
<evidence type="ECO:0000256" key="15">
    <source>
        <dbReference type="ARBA" id="ARBA00073143"/>
    </source>
</evidence>
<dbReference type="InterPro" id="IPR036097">
    <property type="entry name" value="HisK_dim/P_sf"/>
</dbReference>
<dbReference type="GO" id="GO:0000155">
    <property type="term" value="F:phosphorelay sensor kinase activity"/>
    <property type="evidence" value="ECO:0007669"/>
    <property type="project" value="InterPro"/>
</dbReference>
<dbReference type="SUPFAM" id="SSF55874">
    <property type="entry name" value="ATPase domain of HSP90 chaperone/DNA topoisomerase II/histidine kinase"/>
    <property type="match status" value="1"/>
</dbReference>
<keyword evidence="7" id="KW-0808">Transferase</keyword>
<dbReference type="Pfam" id="PF00512">
    <property type="entry name" value="HisKA"/>
    <property type="match status" value="1"/>
</dbReference>
<dbReference type="PANTHER" id="PTHR43065:SF46">
    <property type="entry name" value="C4-DICARBOXYLATE TRANSPORT SENSOR PROTEIN DCTB"/>
    <property type="match status" value="1"/>
</dbReference>
<dbReference type="GO" id="GO:0005524">
    <property type="term" value="F:ATP binding"/>
    <property type="evidence" value="ECO:0007669"/>
    <property type="project" value="UniProtKB-KW"/>
</dbReference>
<feature type="coiled-coil region" evidence="16">
    <location>
        <begin position="369"/>
        <end position="417"/>
    </location>
</feature>
<evidence type="ECO:0000256" key="14">
    <source>
        <dbReference type="ARBA" id="ARBA00023136"/>
    </source>
</evidence>
<evidence type="ECO:0000256" key="8">
    <source>
        <dbReference type="ARBA" id="ARBA00022692"/>
    </source>
</evidence>
<dbReference type="Gene3D" id="3.30.450.20">
    <property type="entry name" value="PAS domain"/>
    <property type="match status" value="2"/>
</dbReference>
<organism evidence="19 20">
    <name type="scientific">Paraburkholderia phytofirmans OLGA172</name>
    <dbReference type="NCBI Taxonomy" id="1417228"/>
    <lineage>
        <taxon>Bacteria</taxon>
        <taxon>Pseudomonadati</taxon>
        <taxon>Pseudomonadota</taxon>
        <taxon>Betaproteobacteria</taxon>
        <taxon>Burkholderiales</taxon>
        <taxon>Burkholderiaceae</taxon>
        <taxon>Paraburkholderia</taxon>
    </lineage>
</organism>
<dbReference type="InterPro" id="IPR003661">
    <property type="entry name" value="HisK_dim/P_dom"/>
</dbReference>
<reference evidence="19 20" key="1">
    <citation type="journal article" date="2016" name="Gene">
        <title>PacBio SMRT assembly of a complex multi-replicon genome reveals chlorocatechol degradative operon in a region of genome plasticity.</title>
        <authorList>
            <person name="Ricker N."/>
            <person name="Shen S.Y."/>
            <person name="Goordial J."/>
            <person name="Jin S."/>
            <person name="Fulthorpe R.R."/>
        </authorList>
    </citation>
    <scope>NUCLEOTIDE SEQUENCE [LARGE SCALE GENOMIC DNA]</scope>
    <source>
        <strain evidence="19 20">OLGA172</strain>
    </source>
</reference>
<dbReference type="SMART" id="SM00387">
    <property type="entry name" value="HATPase_c"/>
    <property type="match status" value="1"/>
</dbReference>
<evidence type="ECO:0000256" key="17">
    <source>
        <dbReference type="SAM" id="Phobius"/>
    </source>
</evidence>
<dbReference type="PIRSF" id="PIRSF036431">
    <property type="entry name" value="STHK_DctB"/>
    <property type="match status" value="1"/>
</dbReference>
<keyword evidence="8 17" id="KW-0812">Transmembrane</keyword>
<dbReference type="AlphaFoldDB" id="A0A160FGE3"/>
<dbReference type="PANTHER" id="PTHR43065">
    <property type="entry name" value="SENSOR HISTIDINE KINASE"/>
    <property type="match status" value="1"/>
</dbReference>
<keyword evidence="16" id="KW-0175">Coiled coil</keyword>
<sequence>MKTAAARRAPTLSADAARADGAPPYATISDPHRSGIANVTRRLLILFALVAGLVAACGFTYSIAWQSGIDNLRRNAAVRVDRTTSALKSTLERYESLPYLLGEHPIVQDVLVNPSPANVEHANLYLDDLNRHARATVTYIIPVDGYCVAASNWRGPGSFIGAGYQFRPYFLDAVKGGVGRFFGIGTISQAPGYYVSQPVRRDGKIVGVAVVKLDLEWFQGADASEPLVVADDHGVIFLSSMPAWKYHTIQPLSGQVADSIYQARQYAQQPIAPLPVTIERTLEGDAQIVRIGGGRYATRYLASRRGMGEPDWHLITMSPVSPVDADARNATIVTGFGYVSVVLLAFYWRMRRARVREVMRSRSLLQKAYAELNQRVAERTADLSQANEQLQKEVAERTRAEQELRAAHDELIQASKLAALGQMAAGITHELNQPLAALRGFSDNTRVLLERGDQASARENLEAIAALTERMGKITNQLKLFVGRARPRSARAPIMRALRNVIALLQKRLQGVEVEFALLDAETGARGLLNLADDPPDLVANCDELRLEQVLINLLGNALDATAGMTPPRISIEIEAAESSVSFAVRDNGPGIPDDVLPRLFEPFFTTKEMGQGLGLGLAISSSIARDCGGTLVARNAPDGGALFVLTLRRARVQTSHTSDPLTTGS</sequence>
<dbReference type="CDD" id="cd00082">
    <property type="entry name" value="HisKA"/>
    <property type="match status" value="1"/>
</dbReference>
<dbReference type="GO" id="GO:0005886">
    <property type="term" value="C:plasma membrane"/>
    <property type="evidence" value="ECO:0007669"/>
    <property type="project" value="UniProtKB-SubCell"/>
</dbReference>
<dbReference type="InterPro" id="IPR004358">
    <property type="entry name" value="Sig_transdc_His_kin-like_C"/>
</dbReference>
<keyword evidence="5" id="KW-0997">Cell inner membrane</keyword>